<dbReference type="AlphaFoldDB" id="A0A1I1XXU0"/>
<evidence type="ECO:0000313" key="4">
    <source>
        <dbReference type="Proteomes" id="UP000183410"/>
    </source>
</evidence>
<evidence type="ECO:0000256" key="1">
    <source>
        <dbReference type="SAM" id="Coils"/>
    </source>
</evidence>
<gene>
    <name evidence="3" type="ORF">SAMN04487969_101135</name>
</gene>
<reference evidence="4" key="1">
    <citation type="submission" date="2016-10" db="EMBL/GenBank/DDBJ databases">
        <authorList>
            <person name="Varghese N."/>
            <person name="Submissions S."/>
        </authorList>
    </citation>
    <scope>NUCLEOTIDE SEQUENCE [LARGE SCALE GENOMIC DNA]</scope>
    <source>
        <strain evidence="4">CGMCC 1.10223</strain>
    </source>
</reference>
<proteinExistence type="predicted"/>
<protein>
    <recommendedName>
        <fullName evidence="5">Copper amine oxidase N-terminal domain-containing protein</fullName>
    </recommendedName>
</protein>
<evidence type="ECO:0000313" key="3">
    <source>
        <dbReference type="EMBL" id="SFE11578.1"/>
    </source>
</evidence>
<dbReference type="EMBL" id="FONN01000001">
    <property type="protein sequence ID" value="SFE11578.1"/>
    <property type="molecule type" value="Genomic_DNA"/>
</dbReference>
<dbReference type="RefSeq" id="WP_052736917.1">
    <property type="nucleotide sequence ID" value="NZ_FONN01000001.1"/>
</dbReference>
<organism evidence="3 4">
    <name type="scientific">Paenibacillus algorifonticola</name>
    <dbReference type="NCBI Taxonomy" id="684063"/>
    <lineage>
        <taxon>Bacteria</taxon>
        <taxon>Bacillati</taxon>
        <taxon>Bacillota</taxon>
        <taxon>Bacilli</taxon>
        <taxon>Bacillales</taxon>
        <taxon>Paenibacillaceae</taxon>
        <taxon>Paenibacillus</taxon>
    </lineage>
</organism>
<feature type="signal peptide" evidence="2">
    <location>
        <begin position="1"/>
        <end position="22"/>
    </location>
</feature>
<keyword evidence="4" id="KW-1185">Reference proteome</keyword>
<evidence type="ECO:0008006" key="5">
    <source>
        <dbReference type="Google" id="ProtNLM"/>
    </source>
</evidence>
<accession>A0A1I1XXU0</accession>
<feature type="coiled-coil region" evidence="1">
    <location>
        <begin position="156"/>
        <end position="183"/>
    </location>
</feature>
<evidence type="ECO:0000256" key="2">
    <source>
        <dbReference type="SAM" id="SignalP"/>
    </source>
</evidence>
<dbReference type="Proteomes" id="UP000183410">
    <property type="component" value="Unassembled WGS sequence"/>
</dbReference>
<sequence>MKKFVAGFIAGAIVFTAGTAFAANGLTGKKVGGEVRVTLNGKTVDNGAVIEGTSLLPVRSISEALGLDVSYSKGVVALTSEVETSAETSDPYSFYNTETKINERITRLEENITSNEKFIADQQYAIDVRTNYLNENPNSPDKDSINSEIEGRKKQIETYQQYINNNKNEITALKAKLATLQTK</sequence>
<feature type="chain" id="PRO_5010371259" description="Copper amine oxidase N-terminal domain-containing protein" evidence="2">
    <location>
        <begin position="23"/>
        <end position="183"/>
    </location>
</feature>
<dbReference type="OrthoDB" id="2625533at2"/>
<keyword evidence="2" id="KW-0732">Signal</keyword>
<name>A0A1I1XXU0_9BACL</name>
<keyword evidence="1" id="KW-0175">Coiled coil</keyword>